<protein>
    <submittedName>
        <fullName evidence="1">Uncharacterized protein</fullName>
    </submittedName>
</protein>
<dbReference type="AlphaFoldDB" id="A0A654LYQ7"/>
<evidence type="ECO:0000313" key="1">
    <source>
        <dbReference type="EMBL" id="ALI35890.1"/>
    </source>
</evidence>
<gene>
    <name evidence="1" type="ORF">NMY3_01687</name>
</gene>
<dbReference type="EMBL" id="CP012850">
    <property type="protein sequence ID" value="ALI35890.1"/>
    <property type="molecule type" value="Genomic_DNA"/>
</dbReference>
<evidence type="ECO:0000313" key="2">
    <source>
        <dbReference type="Proteomes" id="UP000058925"/>
    </source>
</evidence>
<dbReference type="Proteomes" id="UP000058925">
    <property type="component" value="Chromosome"/>
</dbReference>
<keyword evidence="2" id="KW-1185">Reference proteome</keyword>
<organism evidence="1 2">
    <name type="scientific">Candidatus Nitrosocosmicus oleophilus</name>
    <dbReference type="NCBI Taxonomy" id="1353260"/>
    <lineage>
        <taxon>Archaea</taxon>
        <taxon>Nitrososphaerota</taxon>
        <taxon>Nitrososphaeria</taxon>
        <taxon>Nitrososphaerales</taxon>
        <taxon>Nitrososphaeraceae</taxon>
        <taxon>Candidatus Nitrosocosmicus</taxon>
    </lineage>
</organism>
<name>A0A654LYQ7_9ARCH</name>
<sequence length="50" mass="6000">MFENRGSLNDNEHIDKINNIPKNVHKTMRVDNINFFRITNNSNNHLYISR</sequence>
<accession>A0A654LYQ7</accession>
<proteinExistence type="predicted"/>
<dbReference type="KEGG" id="taa:NMY3_01687"/>
<reference evidence="2" key="1">
    <citation type="submission" date="2015-10" db="EMBL/GenBank/DDBJ databases">
        <title>Niche specialization of a soil ammonia-oxidizing archaeon, Candidatus Nitrosocosmicus oleophilus.</title>
        <authorList>
            <person name="Jung M.-Y."/>
            <person name="Rhee S.-K."/>
        </authorList>
    </citation>
    <scope>NUCLEOTIDE SEQUENCE [LARGE SCALE GENOMIC DNA]</scope>
    <source>
        <strain evidence="2">MY3</strain>
    </source>
</reference>